<sequence length="47" mass="5433">MIVKTLTIPNLICPFLSLHANLQLRTIRRYRICANIELEDSRSCACK</sequence>
<evidence type="ECO:0000313" key="2">
    <source>
        <dbReference type="Proteomes" id="UP000075880"/>
    </source>
</evidence>
<dbReference type="Proteomes" id="UP000075880">
    <property type="component" value="Unassembled WGS sequence"/>
</dbReference>
<dbReference type="AlphaFoldDB" id="A0AAG5DPJ2"/>
<name>A0AAG5DPJ2_ANOAO</name>
<evidence type="ECO:0000313" key="1">
    <source>
        <dbReference type="EnsemblMetazoa" id="ENSAATROPP013061"/>
    </source>
</evidence>
<dbReference type="EnsemblMetazoa" id="ENSAATROPT014326">
    <property type="protein sequence ID" value="ENSAATROPP013061"/>
    <property type="gene ID" value="ENSAATROPG011622"/>
</dbReference>
<keyword evidence="2" id="KW-1185">Reference proteome</keyword>
<organism evidence="1 2">
    <name type="scientific">Anopheles atroparvus</name>
    <name type="common">European mosquito</name>
    <dbReference type="NCBI Taxonomy" id="41427"/>
    <lineage>
        <taxon>Eukaryota</taxon>
        <taxon>Metazoa</taxon>
        <taxon>Ecdysozoa</taxon>
        <taxon>Arthropoda</taxon>
        <taxon>Hexapoda</taxon>
        <taxon>Insecta</taxon>
        <taxon>Pterygota</taxon>
        <taxon>Neoptera</taxon>
        <taxon>Endopterygota</taxon>
        <taxon>Diptera</taxon>
        <taxon>Nematocera</taxon>
        <taxon>Culicoidea</taxon>
        <taxon>Culicidae</taxon>
        <taxon>Anophelinae</taxon>
        <taxon>Anopheles</taxon>
    </lineage>
</organism>
<reference evidence="1" key="1">
    <citation type="submission" date="2024-04" db="UniProtKB">
        <authorList>
            <consortium name="EnsemblMetazoa"/>
        </authorList>
    </citation>
    <scope>IDENTIFICATION</scope>
    <source>
        <strain evidence="1">EBRO</strain>
    </source>
</reference>
<protein>
    <submittedName>
        <fullName evidence="1">Uncharacterized protein</fullName>
    </submittedName>
</protein>
<proteinExistence type="predicted"/>
<accession>A0AAG5DPJ2</accession>